<accession>A0A062U2E7</accession>
<dbReference type="InterPro" id="IPR050109">
    <property type="entry name" value="HTH-type_TetR-like_transc_reg"/>
</dbReference>
<evidence type="ECO:0000256" key="3">
    <source>
        <dbReference type="ARBA" id="ARBA00023163"/>
    </source>
</evidence>
<protein>
    <submittedName>
        <fullName evidence="4">Uncharacterized protein</fullName>
    </submittedName>
</protein>
<proteinExistence type="predicted"/>
<dbReference type="PANTHER" id="PTHR30055">
    <property type="entry name" value="HTH-TYPE TRANSCRIPTIONAL REGULATOR RUTR"/>
    <property type="match status" value="1"/>
</dbReference>
<dbReference type="GO" id="GO:0000976">
    <property type="term" value="F:transcription cis-regulatory region binding"/>
    <property type="evidence" value="ECO:0007669"/>
    <property type="project" value="TreeGrafter"/>
</dbReference>
<evidence type="ECO:0000256" key="2">
    <source>
        <dbReference type="ARBA" id="ARBA00023125"/>
    </source>
</evidence>
<dbReference type="InterPro" id="IPR001647">
    <property type="entry name" value="HTH_TetR"/>
</dbReference>
<sequence>MQITELSKSSKQRQRFLALSAEQQSIWLDPAEKEFSKHGFKAASMNQILLEAGASKGQSYYYFQDKADLYRAVIERAFKRFLALADLKYPKPCSPEDFWRQSAANMAIVSTIMHQDARLADLARSIHQDLAAQQVLAEFMQMLTQRLTVLIVIGREAGAVRQDIPLDLLVSTAFSAMREVDNWFANHMEAVLPDEHETLNLRAAQIIFMMLAPADMSTRLTHTLSTKSGDQK</sequence>
<dbReference type="SUPFAM" id="SSF46689">
    <property type="entry name" value="Homeodomain-like"/>
    <property type="match status" value="1"/>
</dbReference>
<dbReference type="Gene3D" id="1.10.357.10">
    <property type="entry name" value="Tetracycline Repressor, domain 2"/>
    <property type="match status" value="1"/>
</dbReference>
<dbReference type="eggNOG" id="COG1309">
    <property type="taxonomic scope" value="Bacteria"/>
</dbReference>
<reference evidence="4 5" key="1">
    <citation type="submission" date="2013-04" db="EMBL/GenBank/DDBJ databases">
        <title>Hyphomonas sp. T24B3 Genome Sequencing.</title>
        <authorList>
            <person name="Lai Q."/>
            <person name="Shao Z."/>
        </authorList>
    </citation>
    <scope>NUCLEOTIDE SEQUENCE [LARGE SCALE GENOMIC DNA]</scope>
    <source>
        <strain evidence="4 5">T24B3</strain>
    </source>
</reference>
<keyword evidence="2" id="KW-0238">DNA-binding</keyword>
<dbReference type="Pfam" id="PF00440">
    <property type="entry name" value="TetR_N"/>
    <property type="match status" value="1"/>
</dbReference>
<comment type="caution">
    <text evidence="4">The sequence shown here is derived from an EMBL/GenBank/DDBJ whole genome shotgun (WGS) entry which is preliminary data.</text>
</comment>
<dbReference type="PROSITE" id="PS50977">
    <property type="entry name" value="HTH_TETR_2"/>
    <property type="match status" value="1"/>
</dbReference>
<evidence type="ECO:0000313" key="5">
    <source>
        <dbReference type="Proteomes" id="UP000249123"/>
    </source>
</evidence>
<keyword evidence="1" id="KW-0805">Transcription regulation</keyword>
<evidence type="ECO:0000256" key="1">
    <source>
        <dbReference type="ARBA" id="ARBA00023015"/>
    </source>
</evidence>
<dbReference type="AlphaFoldDB" id="A0A062U2E7"/>
<dbReference type="OrthoDB" id="8478851at2"/>
<dbReference type="EMBL" id="AWFB01000011">
    <property type="protein sequence ID" value="RAN34489.1"/>
    <property type="molecule type" value="Genomic_DNA"/>
</dbReference>
<keyword evidence="3" id="KW-0804">Transcription</keyword>
<organism evidence="4 5">
    <name type="scientific">Hyphomonas pacifica</name>
    <dbReference type="NCBI Taxonomy" id="1280941"/>
    <lineage>
        <taxon>Bacteria</taxon>
        <taxon>Pseudomonadati</taxon>
        <taxon>Pseudomonadota</taxon>
        <taxon>Alphaproteobacteria</taxon>
        <taxon>Hyphomonadales</taxon>
        <taxon>Hyphomonadaceae</taxon>
        <taxon>Hyphomonas</taxon>
    </lineage>
</organism>
<dbReference type="GO" id="GO:0003700">
    <property type="term" value="F:DNA-binding transcription factor activity"/>
    <property type="evidence" value="ECO:0007669"/>
    <property type="project" value="TreeGrafter"/>
</dbReference>
<dbReference type="RefSeq" id="WP_051594872.1">
    <property type="nucleotide sequence ID" value="NZ_AWFA01000023.1"/>
</dbReference>
<name>A0A062U2E7_9PROT</name>
<evidence type="ECO:0000313" key="4">
    <source>
        <dbReference type="EMBL" id="RAN34489.1"/>
    </source>
</evidence>
<dbReference type="Proteomes" id="UP000249123">
    <property type="component" value="Unassembled WGS sequence"/>
</dbReference>
<gene>
    <name evidence="4" type="ORF">HY3_10985</name>
</gene>
<dbReference type="InterPro" id="IPR009057">
    <property type="entry name" value="Homeodomain-like_sf"/>
</dbReference>
<dbReference type="STRING" id="1280941.HY2_02715"/>
<keyword evidence="5" id="KW-1185">Reference proteome</keyword>
<dbReference type="PANTHER" id="PTHR30055:SF234">
    <property type="entry name" value="HTH-TYPE TRANSCRIPTIONAL REGULATOR BETI"/>
    <property type="match status" value="1"/>
</dbReference>